<keyword evidence="2" id="KW-1185">Reference proteome</keyword>
<dbReference type="EMBL" id="ML122258">
    <property type="protein sequence ID" value="RPD62754.1"/>
    <property type="molecule type" value="Genomic_DNA"/>
</dbReference>
<dbReference type="Proteomes" id="UP000313359">
    <property type="component" value="Unassembled WGS sequence"/>
</dbReference>
<accession>A0A5C2SHN8</accession>
<gene>
    <name evidence="1" type="ORF">L227DRAFT_609315</name>
</gene>
<evidence type="ECO:0000313" key="1">
    <source>
        <dbReference type="EMBL" id="RPD62754.1"/>
    </source>
</evidence>
<dbReference type="OrthoDB" id="2757706at2759"/>
<name>A0A5C2SHN8_9APHY</name>
<organism evidence="1 2">
    <name type="scientific">Lentinus tigrinus ALCF2SS1-6</name>
    <dbReference type="NCBI Taxonomy" id="1328759"/>
    <lineage>
        <taxon>Eukaryota</taxon>
        <taxon>Fungi</taxon>
        <taxon>Dikarya</taxon>
        <taxon>Basidiomycota</taxon>
        <taxon>Agaricomycotina</taxon>
        <taxon>Agaricomycetes</taxon>
        <taxon>Polyporales</taxon>
        <taxon>Polyporaceae</taxon>
        <taxon>Lentinus</taxon>
    </lineage>
</organism>
<evidence type="ECO:0000313" key="2">
    <source>
        <dbReference type="Proteomes" id="UP000313359"/>
    </source>
</evidence>
<dbReference type="AlphaFoldDB" id="A0A5C2SHN8"/>
<reference evidence="1" key="1">
    <citation type="journal article" date="2018" name="Genome Biol. Evol.">
        <title>Genomics and development of Lentinus tigrinus, a white-rot wood-decaying mushroom with dimorphic fruiting bodies.</title>
        <authorList>
            <person name="Wu B."/>
            <person name="Xu Z."/>
            <person name="Knudson A."/>
            <person name="Carlson A."/>
            <person name="Chen N."/>
            <person name="Kovaka S."/>
            <person name="LaButti K."/>
            <person name="Lipzen A."/>
            <person name="Pennachio C."/>
            <person name="Riley R."/>
            <person name="Schakwitz W."/>
            <person name="Umezawa K."/>
            <person name="Ohm R.A."/>
            <person name="Grigoriev I.V."/>
            <person name="Nagy L.G."/>
            <person name="Gibbons J."/>
            <person name="Hibbett D."/>
        </authorList>
    </citation>
    <scope>NUCLEOTIDE SEQUENCE [LARGE SCALE GENOMIC DNA]</scope>
    <source>
        <strain evidence="1">ALCF2SS1-6</strain>
    </source>
</reference>
<proteinExistence type="predicted"/>
<sequence>MRPRDLVSHHLDTCHSPQSLADFFAQVLLQNRQGRPNKSSVILAEELPVDLDLYVDRQEGQHGVVFDDPVTWSLRLRLDTRLATHGVLVVDLDRYKGVDDHAPGAPFWLVHAHRSWIHPLHRQCSLAWLAHYVWDILGHPRGRPARVLAPWWRILHKLSEAQDIKDPLPKPTPHLGRPVPRPRPLHHNNSMTGLEQAMASVTISSEDEQMMTLIREMGDLALELDSVEDLKRRISRMHM</sequence>
<protein>
    <submittedName>
        <fullName evidence="1">Uncharacterized protein</fullName>
    </submittedName>
</protein>